<dbReference type="InterPro" id="IPR011701">
    <property type="entry name" value="MFS"/>
</dbReference>
<keyword evidence="3 6" id="KW-0812">Transmembrane</keyword>
<gene>
    <name evidence="7" type="ORF">GQ607_001583</name>
</gene>
<dbReference type="PANTHER" id="PTHR43791">
    <property type="entry name" value="PERMEASE-RELATED"/>
    <property type="match status" value="1"/>
</dbReference>
<comment type="subcellular location">
    <subcellularLocation>
        <location evidence="1">Membrane</location>
        <topology evidence="1">Multi-pass membrane protein</topology>
    </subcellularLocation>
</comment>
<feature type="transmembrane region" description="Helical" evidence="6">
    <location>
        <begin position="107"/>
        <end position="128"/>
    </location>
</feature>
<dbReference type="Pfam" id="PF07690">
    <property type="entry name" value="MFS_1"/>
    <property type="match status" value="1"/>
</dbReference>
<keyword evidence="5 6" id="KW-0472">Membrane</keyword>
<sequence length="537" mass="60008">MTDAPIKPQGGVGDIDRGVLPSSDLKLQELDAEHQENAVGYREYIEAIDLEVSDKELRRLRWKLDLTILPMFLVTQALQFMDKTSLNYANLFGYQAALSLKGQQFNYLSAMIYAGYFFGQYPCGWLIGRYPAQRVMAISIFFWGLMVILMTQTRTYSSACTPVPNHTFQSKLIDLLGVVRLTCVVVIMGIFEAAVTPGLTLMTGFWYTRKEIPLRQCIWYSSLGWGGIIGSYISMGVSKLPADLKPERWELIFFMLGGVTCVWSLVIWFLLPDSPSNAFFLNHRERLVAVKRVSENETGIKNKAFDKKQALLGSVDPKTLLLFTSVFAAAIPNGVVNSFSTVIIRDMGFSTTQTTQLKSVGDAVQIVALLIGGTVILNVKDSRLITASVANLLCTISAACMAYLPESNTWGRLVSFWLVNSQSVGFTVSLTTISSNMAGYTHRSLASAMVFTAYCWGNFAGPFVVKQSETPHFRGATIGLLVGYAIKLICHLTLLIYMYLVNRHRDKRYGEPNRESSKEAGMRDQTEFENKDFRYVL</sequence>
<evidence type="ECO:0000256" key="1">
    <source>
        <dbReference type="ARBA" id="ARBA00004141"/>
    </source>
</evidence>
<feature type="transmembrane region" description="Helical" evidence="6">
    <location>
        <begin position="384"/>
        <end position="404"/>
    </location>
</feature>
<dbReference type="InterPro" id="IPR036259">
    <property type="entry name" value="MFS_trans_sf"/>
</dbReference>
<proteinExistence type="predicted"/>
<evidence type="ECO:0000256" key="2">
    <source>
        <dbReference type="ARBA" id="ARBA00022448"/>
    </source>
</evidence>
<evidence type="ECO:0000256" key="4">
    <source>
        <dbReference type="ARBA" id="ARBA00022989"/>
    </source>
</evidence>
<evidence type="ECO:0000313" key="8">
    <source>
        <dbReference type="Proteomes" id="UP000434172"/>
    </source>
</evidence>
<name>A0A8H3WRX8_9PEZI</name>
<dbReference type="GO" id="GO:0022857">
    <property type="term" value="F:transmembrane transporter activity"/>
    <property type="evidence" value="ECO:0007669"/>
    <property type="project" value="InterPro"/>
</dbReference>
<reference evidence="7 8" key="1">
    <citation type="submission" date="2019-12" db="EMBL/GenBank/DDBJ databases">
        <title>A genome sequence resource for the geographically widespread anthracnose pathogen Colletotrichum asianum.</title>
        <authorList>
            <person name="Meng Y."/>
        </authorList>
    </citation>
    <scope>NUCLEOTIDE SEQUENCE [LARGE SCALE GENOMIC DNA]</scope>
    <source>
        <strain evidence="7 8">ICMP 18580</strain>
    </source>
</reference>
<dbReference type="Proteomes" id="UP000434172">
    <property type="component" value="Unassembled WGS sequence"/>
</dbReference>
<dbReference type="Gene3D" id="1.20.1250.20">
    <property type="entry name" value="MFS general substrate transporter like domains"/>
    <property type="match status" value="2"/>
</dbReference>
<keyword evidence="8" id="KW-1185">Reference proteome</keyword>
<organism evidence="7 8">
    <name type="scientific">Colletotrichum asianum</name>
    <dbReference type="NCBI Taxonomy" id="702518"/>
    <lineage>
        <taxon>Eukaryota</taxon>
        <taxon>Fungi</taxon>
        <taxon>Dikarya</taxon>
        <taxon>Ascomycota</taxon>
        <taxon>Pezizomycotina</taxon>
        <taxon>Sordariomycetes</taxon>
        <taxon>Hypocreomycetidae</taxon>
        <taxon>Glomerellales</taxon>
        <taxon>Glomerellaceae</taxon>
        <taxon>Colletotrichum</taxon>
        <taxon>Colletotrichum gloeosporioides species complex</taxon>
    </lineage>
</organism>
<dbReference type="PANTHER" id="PTHR43791:SF70">
    <property type="entry name" value="MAJOR FACILITATOR SUPERFAMILY (MFS) PROFILE DOMAIN-CONTAINING PROTEIN"/>
    <property type="match status" value="1"/>
</dbReference>
<feature type="transmembrane region" description="Helical" evidence="6">
    <location>
        <begin position="249"/>
        <end position="271"/>
    </location>
</feature>
<dbReference type="AlphaFoldDB" id="A0A8H3WRX8"/>
<feature type="transmembrane region" description="Helical" evidence="6">
    <location>
        <begin position="172"/>
        <end position="196"/>
    </location>
</feature>
<evidence type="ECO:0000256" key="5">
    <source>
        <dbReference type="ARBA" id="ARBA00023136"/>
    </source>
</evidence>
<evidence type="ECO:0000256" key="3">
    <source>
        <dbReference type="ARBA" id="ARBA00022692"/>
    </source>
</evidence>
<feature type="transmembrane region" description="Helical" evidence="6">
    <location>
        <begin position="135"/>
        <end position="152"/>
    </location>
</feature>
<dbReference type="EMBL" id="WOWK01000004">
    <property type="protein sequence ID" value="KAF0331275.1"/>
    <property type="molecule type" value="Genomic_DNA"/>
</dbReference>
<feature type="transmembrane region" description="Helical" evidence="6">
    <location>
        <begin position="445"/>
        <end position="465"/>
    </location>
</feature>
<feature type="transmembrane region" description="Helical" evidence="6">
    <location>
        <begin position="320"/>
        <end position="339"/>
    </location>
</feature>
<evidence type="ECO:0000256" key="6">
    <source>
        <dbReference type="SAM" id="Phobius"/>
    </source>
</evidence>
<keyword evidence="4 6" id="KW-1133">Transmembrane helix</keyword>
<feature type="transmembrane region" description="Helical" evidence="6">
    <location>
        <begin position="477"/>
        <end position="500"/>
    </location>
</feature>
<dbReference type="GO" id="GO:0016020">
    <property type="term" value="C:membrane"/>
    <property type="evidence" value="ECO:0007669"/>
    <property type="project" value="UniProtKB-SubCell"/>
</dbReference>
<dbReference type="OrthoDB" id="6730379at2759"/>
<comment type="caution">
    <text evidence="7">The sequence shown here is derived from an EMBL/GenBank/DDBJ whole genome shotgun (WGS) entry which is preliminary data.</text>
</comment>
<feature type="transmembrane region" description="Helical" evidence="6">
    <location>
        <begin position="217"/>
        <end position="237"/>
    </location>
</feature>
<accession>A0A8H3WRX8</accession>
<feature type="transmembrane region" description="Helical" evidence="6">
    <location>
        <begin position="410"/>
        <end position="433"/>
    </location>
</feature>
<evidence type="ECO:0000313" key="7">
    <source>
        <dbReference type="EMBL" id="KAF0331275.1"/>
    </source>
</evidence>
<feature type="transmembrane region" description="Helical" evidence="6">
    <location>
        <begin position="359"/>
        <end position="377"/>
    </location>
</feature>
<protein>
    <submittedName>
        <fullName evidence="7">Major facilitator superfamily transporter</fullName>
    </submittedName>
</protein>
<dbReference type="SUPFAM" id="SSF103473">
    <property type="entry name" value="MFS general substrate transporter"/>
    <property type="match status" value="1"/>
</dbReference>
<keyword evidence="2" id="KW-0813">Transport</keyword>